<keyword evidence="2" id="KW-1185">Reference proteome</keyword>
<dbReference type="EMBL" id="BPLR01010222">
    <property type="protein sequence ID" value="GIY37833.1"/>
    <property type="molecule type" value="Genomic_DNA"/>
</dbReference>
<evidence type="ECO:0000313" key="1">
    <source>
        <dbReference type="EMBL" id="GIY37833.1"/>
    </source>
</evidence>
<sequence>MKVKVLYLSLFLLYRDTKYCIQNILYRDTKTWTYCGTIKRGVAQEENKTKLSFFGTFPIVNCATHIRNTKPNENDSKPLNGKF</sequence>
<accession>A0AAV4T1R8</accession>
<dbReference type="Proteomes" id="UP001054945">
    <property type="component" value="Unassembled WGS sequence"/>
</dbReference>
<gene>
    <name evidence="1" type="ORF">CEXT_163331</name>
</gene>
<proteinExistence type="predicted"/>
<reference evidence="1 2" key="1">
    <citation type="submission" date="2021-06" db="EMBL/GenBank/DDBJ databases">
        <title>Caerostris extrusa draft genome.</title>
        <authorList>
            <person name="Kono N."/>
            <person name="Arakawa K."/>
        </authorList>
    </citation>
    <scope>NUCLEOTIDE SEQUENCE [LARGE SCALE GENOMIC DNA]</scope>
</reference>
<comment type="caution">
    <text evidence="1">The sequence shown here is derived from an EMBL/GenBank/DDBJ whole genome shotgun (WGS) entry which is preliminary data.</text>
</comment>
<dbReference type="AlphaFoldDB" id="A0AAV4T1R8"/>
<organism evidence="1 2">
    <name type="scientific">Caerostris extrusa</name>
    <name type="common">Bark spider</name>
    <name type="synonym">Caerostris bankana</name>
    <dbReference type="NCBI Taxonomy" id="172846"/>
    <lineage>
        <taxon>Eukaryota</taxon>
        <taxon>Metazoa</taxon>
        <taxon>Ecdysozoa</taxon>
        <taxon>Arthropoda</taxon>
        <taxon>Chelicerata</taxon>
        <taxon>Arachnida</taxon>
        <taxon>Araneae</taxon>
        <taxon>Araneomorphae</taxon>
        <taxon>Entelegynae</taxon>
        <taxon>Araneoidea</taxon>
        <taxon>Araneidae</taxon>
        <taxon>Caerostris</taxon>
    </lineage>
</organism>
<name>A0AAV4T1R8_CAEEX</name>
<evidence type="ECO:0000313" key="2">
    <source>
        <dbReference type="Proteomes" id="UP001054945"/>
    </source>
</evidence>
<protein>
    <submittedName>
        <fullName evidence="1">Uncharacterized protein</fullName>
    </submittedName>
</protein>